<comment type="caution">
    <text evidence="8">The sequence shown here is derived from an EMBL/GenBank/DDBJ whole genome shotgun (WGS) entry which is preliminary data.</text>
</comment>
<organism evidence="8 9">
    <name type="scientific">Cohnella cellulosilytica</name>
    <dbReference type="NCBI Taxonomy" id="986710"/>
    <lineage>
        <taxon>Bacteria</taxon>
        <taxon>Bacillati</taxon>
        <taxon>Bacillota</taxon>
        <taxon>Bacilli</taxon>
        <taxon>Bacillales</taxon>
        <taxon>Paenibacillaceae</taxon>
        <taxon>Cohnella</taxon>
    </lineage>
</organism>
<dbReference type="PANTHER" id="PTHR43133">
    <property type="entry name" value="RNA POLYMERASE ECF-TYPE SIGMA FACTO"/>
    <property type="match status" value="1"/>
</dbReference>
<dbReference type="RefSeq" id="WP_378044671.1">
    <property type="nucleotide sequence ID" value="NZ_JBHMDN010000005.1"/>
</dbReference>
<dbReference type="Gene3D" id="1.10.1740.10">
    <property type="match status" value="1"/>
</dbReference>
<evidence type="ECO:0000256" key="2">
    <source>
        <dbReference type="ARBA" id="ARBA00023015"/>
    </source>
</evidence>
<dbReference type="SUPFAM" id="SSF88659">
    <property type="entry name" value="Sigma3 and sigma4 domains of RNA polymerase sigma factors"/>
    <property type="match status" value="1"/>
</dbReference>
<sequence>MDWKPILSRYSLRIAGNPQDAEDLAQDAWLKLSAALGRQPDRPITKAFLYRIVTNAWIDGRRKRAVRAVSWKPGDDAGSSDPSLSTRELLEALAERLPPRMAVILLLMDIFDFTAKETAALIGMREGAVQVALGRARRRLRSLAADSAPAKPVPGSPLGPVRFDALVEAFRERDPGRMIRAYLGLSRDGIRLSGLRQVDGRLHFTFQDSDGNRFQIVQK</sequence>
<keyword evidence="9" id="KW-1185">Reference proteome</keyword>
<dbReference type="EMBL" id="JBHTAI010000022">
    <property type="protein sequence ID" value="MFC7152378.1"/>
    <property type="molecule type" value="Genomic_DNA"/>
</dbReference>
<evidence type="ECO:0000256" key="5">
    <source>
        <dbReference type="ARBA" id="ARBA00023163"/>
    </source>
</evidence>
<dbReference type="InterPro" id="IPR013249">
    <property type="entry name" value="RNA_pol_sigma70_r4_t2"/>
</dbReference>
<protein>
    <submittedName>
        <fullName evidence="8">RNA polymerase sigma factor</fullName>
    </submittedName>
</protein>
<feature type="domain" description="RNA polymerase sigma-70 region 2" evidence="6">
    <location>
        <begin position="4"/>
        <end position="65"/>
    </location>
</feature>
<evidence type="ECO:0000313" key="9">
    <source>
        <dbReference type="Proteomes" id="UP001596378"/>
    </source>
</evidence>
<dbReference type="InterPro" id="IPR013324">
    <property type="entry name" value="RNA_pol_sigma_r3/r4-like"/>
</dbReference>
<dbReference type="NCBIfam" id="TIGR02937">
    <property type="entry name" value="sigma70-ECF"/>
    <property type="match status" value="1"/>
</dbReference>
<keyword evidence="5" id="KW-0804">Transcription</keyword>
<evidence type="ECO:0000256" key="3">
    <source>
        <dbReference type="ARBA" id="ARBA00023082"/>
    </source>
</evidence>
<dbReference type="Proteomes" id="UP001596378">
    <property type="component" value="Unassembled WGS sequence"/>
</dbReference>
<dbReference type="InterPro" id="IPR007627">
    <property type="entry name" value="RNA_pol_sigma70_r2"/>
</dbReference>
<keyword evidence="3" id="KW-0731">Sigma factor</keyword>
<gene>
    <name evidence="8" type="ORF">ACFQMJ_27915</name>
</gene>
<dbReference type="InterPro" id="IPR039425">
    <property type="entry name" value="RNA_pol_sigma-70-like"/>
</dbReference>
<evidence type="ECO:0000256" key="4">
    <source>
        <dbReference type="ARBA" id="ARBA00023125"/>
    </source>
</evidence>
<name>A0ABW2FGM9_9BACL</name>
<reference evidence="9" key="1">
    <citation type="journal article" date="2019" name="Int. J. Syst. Evol. Microbiol.">
        <title>The Global Catalogue of Microorganisms (GCM) 10K type strain sequencing project: providing services to taxonomists for standard genome sequencing and annotation.</title>
        <authorList>
            <consortium name="The Broad Institute Genomics Platform"/>
            <consortium name="The Broad Institute Genome Sequencing Center for Infectious Disease"/>
            <person name="Wu L."/>
            <person name="Ma J."/>
        </authorList>
    </citation>
    <scope>NUCLEOTIDE SEQUENCE [LARGE SCALE GENOMIC DNA]</scope>
    <source>
        <strain evidence="9">KCTC 12907</strain>
    </source>
</reference>
<dbReference type="Pfam" id="PF08281">
    <property type="entry name" value="Sigma70_r4_2"/>
    <property type="match status" value="1"/>
</dbReference>
<comment type="similarity">
    <text evidence="1">Belongs to the sigma-70 factor family. ECF subfamily.</text>
</comment>
<evidence type="ECO:0000313" key="8">
    <source>
        <dbReference type="EMBL" id="MFC7152378.1"/>
    </source>
</evidence>
<proteinExistence type="inferred from homology"/>
<dbReference type="SUPFAM" id="SSF88946">
    <property type="entry name" value="Sigma2 domain of RNA polymerase sigma factors"/>
    <property type="match status" value="1"/>
</dbReference>
<keyword evidence="4" id="KW-0238">DNA-binding</keyword>
<keyword evidence="2" id="KW-0805">Transcription regulation</keyword>
<dbReference type="Pfam" id="PF04542">
    <property type="entry name" value="Sigma70_r2"/>
    <property type="match status" value="1"/>
</dbReference>
<dbReference type="InterPro" id="IPR014284">
    <property type="entry name" value="RNA_pol_sigma-70_dom"/>
</dbReference>
<dbReference type="PANTHER" id="PTHR43133:SF8">
    <property type="entry name" value="RNA POLYMERASE SIGMA FACTOR HI_1459-RELATED"/>
    <property type="match status" value="1"/>
</dbReference>
<dbReference type="InterPro" id="IPR036388">
    <property type="entry name" value="WH-like_DNA-bd_sf"/>
</dbReference>
<feature type="domain" description="RNA polymerase sigma factor 70 region 4 type 2" evidence="7">
    <location>
        <begin position="88"/>
        <end position="140"/>
    </location>
</feature>
<evidence type="ECO:0000256" key="1">
    <source>
        <dbReference type="ARBA" id="ARBA00010641"/>
    </source>
</evidence>
<evidence type="ECO:0000259" key="7">
    <source>
        <dbReference type="Pfam" id="PF08281"/>
    </source>
</evidence>
<dbReference type="InterPro" id="IPR013325">
    <property type="entry name" value="RNA_pol_sigma_r2"/>
</dbReference>
<dbReference type="Gene3D" id="1.10.10.10">
    <property type="entry name" value="Winged helix-like DNA-binding domain superfamily/Winged helix DNA-binding domain"/>
    <property type="match status" value="1"/>
</dbReference>
<accession>A0ABW2FGM9</accession>
<evidence type="ECO:0000259" key="6">
    <source>
        <dbReference type="Pfam" id="PF04542"/>
    </source>
</evidence>